<organism evidence="2 3">
    <name type="scientific">Dioscorea zingiberensis</name>
    <dbReference type="NCBI Taxonomy" id="325984"/>
    <lineage>
        <taxon>Eukaryota</taxon>
        <taxon>Viridiplantae</taxon>
        <taxon>Streptophyta</taxon>
        <taxon>Embryophyta</taxon>
        <taxon>Tracheophyta</taxon>
        <taxon>Spermatophyta</taxon>
        <taxon>Magnoliopsida</taxon>
        <taxon>Liliopsida</taxon>
        <taxon>Dioscoreales</taxon>
        <taxon>Dioscoreaceae</taxon>
        <taxon>Dioscorea</taxon>
    </lineage>
</organism>
<accession>A0A9D5D7Y5</accession>
<dbReference type="EMBL" id="JAGGNH010000001">
    <property type="protein sequence ID" value="KAJ0985720.1"/>
    <property type="molecule type" value="Genomic_DNA"/>
</dbReference>
<dbReference type="PANTHER" id="PTHR35094:SF7">
    <property type="entry name" value="LEUCINE-RICH REPEAT EXTENSIN-LIKE PROTEIN 2"/>
    <property type="match status" value="1"/>
</dbReference>
<dbReference type="AlphaFoldDB" id="A0A9D5D7Y5"/>
<evidence type="ECO:0000256" key="1">
    <source>
        <dbReference type="SAM" id="MobiDB-lite"/>
    </source>
</evidence>
<protein>
    <submittedName>
        <fullName evidence="2">Uncharacterized protein</fullName>
    </submittedName>
</protein>
<name>A0A9D5D7Y5_9LILI</name>
<dbReference type="PANTHER" id="PTHR35094">
    <property type="entry name" value="LEUCINE-RICH REPEAT EXTENSIN-LIKE PROTEIN 2"/>
    <property type="match status" value="1"/>
</dbReference>
<reference evidence="2" key="1">
    <citation type="submission" date="2021-03" db="EMBL/GenBank/DDBJ databases">
        <authorList>
            <person name="Li Z."/>
            <person name="Yang C."/>
        </authorList>
    </citation>
    <scope>NUCLEOTIDE SEQUENCE</scope>
    <source>
        <strain evidence="2">Dzin_1.0</strain>
        <tissue evidence="2">Leaf</tissue>
    </source>
</reference>
<gene>
    <name evidence="2" type="ORF">J5N97_004076</name>
</gene>
<comment type="caution">
    <text evidence="2">The sequence shown here is derived from an EMBL/GenBank/DDBJ whole genome shotgun (WGS) entry which is preliminary data.</text>
</comment>
<dbReference type="OrthoDB" id="10560191at2759"/>
<evidence type="ECO:0000313" key="3">
    <source>
        <dbReference type="Proteomes" id="UP001085076"/>
    </source>
</evidence>
<sequence>MAFSASPDVNRHDEVNKPVAGEIKCTCSPCGCGGMAPPPPPPPPPAPSPPPPAKTPSTPSSCTPPPPPAPAQTWYVIGTPGVLYPLDPQYYPSAAPRSTSHAWHPLLFLGLILVLQFSRDMIHHHLHLISLIN</sequence>
<feature type="compositionally biased region" description="Pro residues" evidence="1">
    <location>
        <begin position="36"/>
        <end position="54"/>
    </location>
</feature>
<keyword evidence="3" id="KW-1185">Reference proteome</keyword>
<reference evidence="2" key="2">
    <citation type="journal article" date="2022" name="Hortic Res">
        <title>The genome of Dioscorea zingiberensis sheds light on the biosynthesis, origin and evolution of the medicinally important diosgenin saponins.</title>
        <authorList>
            <person name="Li Y."/>
            <person name="Tan C."/>
            <person name="Li Z."/>
            <person name="Guo J."/>
            <person name="Li S."/>
            <person name="Chen X."/>
            <person name="Wang C."/>
            <person name="Dai X."/>
            <person name="Yang H."/>
            <person name="Song W."/>
            <person name="Hou L."/>
            <person name="Xu J."/>
            <person name="Tong Z."/>
            <person name="Xu A."/>
            <person name="Yuan X."/>
            <person name="Wang W."/>
            <person name="Yang Q."/>
            <person name="Chen L."/>
            <person name="Sun Z."/>
            <person name="Wang K."/>
            <person name="Pan B."/>
            <person name="Chen J."/>
            <person name="Bao Y."/>
            <person name="Liu F."/>
            <person name="Qi X."/>
            <person name="Gang D.R."/>
            <person name="Wen J."/>
            <person name="Li J."/>
        </authorList>
    </citation>
    <scope>NUCLEOTIDE SEQUENCE</scope>
    <source>
        <strain evidence="2">Dzin_1.0</strain>
    </source>
</reference>
<proteinExistence type="predicted"/>
<dbReference type="Proteomes" id="UP001085076">
    <property type="component" value="Miscellaneous, Linkage group lg01"/>
</dbReference>
<evidence type="ECO:0000313" key="2">
    <source>
        <dbReference type="EMBL" id="KAJ0985720.1"/>
    </source>
</evidence>
<feature type="region of interest" description="Disordered" evidence="1">
    <location>
        <begin position="36"/>
        <end position="69"/>
    </location>
</feature>